<dbReference type="InterPro" id="IPR002885">
    <property type="entry name" value="PPR_rpt"/>
</dbReference>
<feature type="repeat" description="PPR" evidence="3">
    <location>
        <begin position="311"/>
        <end position="345"/>
    </location>
</feature>
<dbReference type="InterPro" id="IPR050872">
    <property type="entry name" value="PPR_P_subfamily"/>
</dbReference>
<evidence type="ECO:0000256" key="2">
    <source>
        <dbReference type="ARBA" id="ARBA00022737"/>
    </source>
</evidence>
<evidence type="ECO:0008006" key="6">
    <source>
        <dbReference type="Google" id="ProtNLM"/>
    </source>
</evidence>
<dbReference type="PANTHER" id="PTHR46128">
    <property type="entry name" value="MITOCHONDRIAL GROUP I INTRON SPLICING FACTOR CCM1"/>
    <property type="match status" value="1"/>
</dbReference>
<dbReference type="NCBIfam" id="TIGR00756">
    <property type="entry name" value="PPR"/>
    <property type="match status" value="7"/>
</dbReference>
<reference evidence="4 5" key="1">
    <citation type="submission" date="2024-03" db="EMBL/GenBank/DDBJ databases">
        <title>WGS assembly of Saponaria officinalis var. Norfolk2.</title>
        <authorList>
            <person name="Jenkins J."/>
            <person name="Shu S."/>
            <person name="Grimwood J."/>
            <person name="Barry K."/>
            <person name="Goodstein D."/>
            <person name="Schmutz J."/>
            <person name="Leebens-Mack J."/>
            <person name="Osbourn A."/>
        </authorList>
    </citation>
    <scope>NUCLEOTIDE SEQUENCE [LARGE SCALE GENOMIC DNA]</scope>
    <source>
        <strain evidence="5">cv. Norfolk2</strain>
        <strain evidence="4">JIC</strain>
        <tissue evidence="4">Leaf</tissue>
    </source>
</reference>
<dbReference type="InterPro" id="IPR011990">
    <property type="entry name" value="TPR-like_helical_dom_sf"/>
</dbReference>
<dbReference type="AlphaFoldDB" id="A0AAW1IS01"/>
<dbReference type="EMBL" id="JBDFQZ010000009">
    <property type="protein sequence ID" value="KAK9691956.1"/>
    <property type="molecule type" value="Genomic_DNA"/>
</dbReference>
<comment type="caution">
    <text evidence="4">The sequence shown here is derived from an EMBL/GenBank/DDBJ whole genome shotgun (WGS) entry which is preliminary data.</text>
</comment>
<dbReference type="PROSITE" id="PS51375">
    <property type="entry name" value="PPR"/>
    <property type="match status" value="5"/>
</dbReference>
<accession>A0AAW1IS01</accession>
<dbReference type="Pfam" id="PF01535">
    <property type="entry name" value="PPR"/>
    <property type="match status" value="1"/>
</dbReference>
<feature type="repeat" description="PPR" evidence="3">
    <location>
        <begin position="452"/>
        <end position="486"/>
    </location>
</feature>
<feature type="repeat" description="PPR" evidence="3">
    <location>
        <begin position="346"/>
        <end position="380"/>
    </location>
</feature>
<feature type="repeat" description="PPR" evidence="3">
    <location>
        <begin position="417"/>
        <end position="451"/>
    </location>
</feature>
<organism evidence="4 5">
    <name type="scientific">Saponaria officinalis</name>
    <name type="common">Common soapwort</name>
    <name type="synonym">Lychnis saponaria</name>
    <dbReference type="NCBI Taxonomy" id="3572"/>
    <lineage>
        <taxon>Eukaryota</taxon>
        <taxon>Viridiplantae</taxon>
        <taxon>Streptophyta</taxon>
        <taxon>Embryophyta</taxon>
        <taxon>Tracheophyta</taxon>
        <taxon>Spermatophyta</taxon>
        <taxon>Magnoliopsida</taxon>
        <taxon>eudicotyledons</taxon>
        <taxon>Gunneridae</taxon>
        <taxon>Pentapetalae</taxon>
        <taxon>Caryophyllales</taxon>
        <taxon>Caryophyllaceae</taxon>
        <taxon>Caryophylleae</taxon>
        <taxon>Saponaria</taxon>
    </lineage>
</organism>
<dbReference type="Gene3D" id="1.25.40.10">
    <property type="entry name" value="Tetratricopeptide repeat domain"/>
    <property type="match status" value="4"/>
</dbReference>
<comment type="similarity">
    <text evidence="1">Belongs to the PPR family. P subfamily.</text>
</comment>
<proteinExistence type="inferred from homology"/>
<evidence type="ECO:0000313" key="4">
    <source>
        <dbReference type="EMBL" id="KAK9691955.1"/>
    </source>
</evidence>
<dbReference type="Pfam" id="PF13041">
    <property type="entry name" value="PPR_2"/>
    <property type="match status" value="4"/>
</dbReference>
<evidence type="ECO:0000256" key="3">
    <source>
        <dbReference type="PROSITE-ProRule" id="PRU00708"/>
    </source>
</evidence>
<dbReference type="EMBL" id="JBDFQZ010000009">
    <property type="protein sequence ID" value="KAK9691958.1"/>
    <property type="molecule type" value="Genomic_DNA"/>
</dbReference>
<keyword evidence="5" id="KW-1185">Reference proteome</keyword>
<evidence type="ECO:0000313" key="5">
    <source>
        <dbReference type="Proteomes" id="UP001443914"/>
    </source>
</evidence>
<feature type="repeat" description="PPR" evidence="3">
    <location>
        <begin position="231"/>
        <end position="265"/>
    </location>
</feature>
<name>A0AAW1IS01_SAPOF</name>
<gene>
    <name evidence="4" type="ORF">RND81_09G231500</name>
</gene>
<protein>
    <recommendedName>
        <fullName evidence="6">Pentatricopeptide repeat-containing protein</fullName>
    </recommendedName>
</protein>
<dbReference type="EMBL" id="JBDFQZ010000009">
    <property type="protein sequence ID" value="KAK9691957.1"/>
    <property type="molecule type" value="Genomic_DNA"/>
</dbReference>
<dbReference type="Proteomes" id="UP001443914">
    <property type="component" value="Unassembled WGS sequence"/>
</dbReference>
<evidence type="ECO:0000256" key="1">
    <source>
        <dbReference type="ARBA" id="ARBA00007626"/>
    </source>
</evidence>
<sequence length="535" mass="61185">MAALQTPRKLLKNFLHTFPISSSSSFSSFCTTSSSSSSSSSTTKPYIPIIEPCYEADTIANILISQHNPFHAMESSLQLHGISLSSSTILHQTLLRLSHLSKIALSFFSYSLSTPHSSSAIDVTSFNIVVDILGKVRQFDVAWQLILSMSENQTLNLKPENSTFLVLIRRLIAAGLTRQAIRAFEDMPGFTENVGSVSDCVYVMDTLCKYGYVKFAMELFNKWRKLGFEFGVKGYTVLMCGWCKRKRVDMAERLLREMEESGIEVNVVCYNVLIDGICRKSSLHPDDRFEGVIRAADKVFDEMRERGIEPDVTSYSIVLHVCSRAHKPDLCLDRLEMMKESGICPSVATYTSVVKCLSSCGRFEEAERLLDEMVKSGVTPTAVTYNCFFKELRGRKDVEKTLTLYRRMKKEGLCVPSLHTYNILVQMFVKLNRMEIVEEIWNDMKEAGSGPDLDSYTVLVHGLIQKEKWREACEYFVQMIERGFLPQKVTFETLYRGLIQADKLRTWRRLKKKLEEESVSFGSEFERYHLQPYRR</sequence>
<dbReference type="PANTHER" id="PTHR46128:SF157">
    <property type="entry name" value="PENTACOTRIPEPTIDE-REPEAT REGION OF PRORP DOMAIN-CONTAINING PROTEIN"/>
    <property type="match status" value="1"/>
</dbReference>
<dbReference type="EMBL" id="JBDFQZ010000009">
    <property type="protein sequence ID" value="KAK9691955.1"/>
    <property type="molecule type" value="Genomic_DNA"/>
</dbReference>
<keyword evidence="2" id="KW-0677">Repeat</keyword>